<dbReference type="PANTHER" id="PTHR30572">
    <property type="entry name" value="MEMBRANE COMPONENT OF TRANSPORTER-RELATED"/>
    <property type="match status" value="1"/>
</dbReference>
<evidence type="ECO:0000256" key="5">
    <source>
        <dbReference type="ARBA" id="ARBA00023136"/>
    </source>
</evidence>
<evidence type="ECO:0000313" key="10">
    <source>
        <dbReference type="EMBL" id="GAA1985763.1"/>
    </source>
</evidence>
<evidence type="ECO:0000259" key="8">
    <source>
        <dbReference type="Pfam" id="PF02687"/>
    </source>
</evidence>
<evidence type="ECO:0000313" key="11">
    <source>
        <dbReference type="Proteomes" id="UP001499854"/>
    </source>
</evidence>
<keyword evidence="5 7" id="KW-0472">Membrane</keyword>
<feature type="transmembrane region" description="Helical" evidence="7">
    <location>
        <begin position="363"/>
        <end position="381"/>
    </location>
</feature>
<proteinExistence type="inferred from homology"/>
<comment type="similarity">
    <text evidence="6">Belongs to the ABC-4 integral membrane protein family.</text>
</comment>
<feature type="transmembrane region" description="Helical" evidence="7">
    <location>
        <begin position="317"/>
        <end position="343"/>
    </location>
</feature>
<feature type="transmembrane region" description="Helical" evidence="7">
    <location>
        <begin position="812"/>
        <end position="839"/>
    </location>
</feature>
<comment type="subcellular location">
    <subcellularLocation>
        <location evidence="1">Cell membrane</location>
        <topology evidence="1">Multi-pass membrane protein</topology>
    </subcellularLocation>
</comment>
<feature type="transmembrane region" description="Helical" evidence="7">
    <location>
        <begin position="494"/>
        <end position="516"/>
    </location>
</feature>
<dbReference type="Pfam" id="PF02687">
    <property type="entry name" value="FtsX"/>
    <property type="match status" value="2"/>
</dbReference>
<reference evidence="10 11" key="1">
    <citation type="journal article" date="2019" name="Int. J. Syst. Evol. Microbiol.">
        <title>The Global Catalogue of Microorganisms (GCM) 10K type strain sequencing project: providing services to taxonomists for standard genome sequencing and annotation.</title>
        <authorList>
            <consortium name="The Broad Institute Genomics Platform"/>
            <consortium name="The Broad Institute Genome Sequencing Center for Infectious Disease"/>
            <person name="Wu L."/>
            <person name="Ma J."/>
        </authorList>
    </citation>
    <scope>NUCLEOTIDE SEQUENCE [LARGE SCALE GENOMIC DNA]</scope>
    <source>
        <strain evidence="10 11">JCM 16013</strain>
    </source>
</reference>
<dbReference type="RefSeq" id="WP_344660037.1">
    <property type="nucleotide sequence ID" value="NZ_BAAAQM010000036.1"/>
</dbReference>
<feature type="transmembrane region" description="Helical" evidence="7">
    <location>
        <begin position="410"/>
        <end position="431"/>
    </location>
</feature>
<feature type="domain" description="ABC3 transporter permease C-terminal" evidence="8">
    <location>
        <begin position="730"/>
        <end position="846"/>
    </location>
</feature>
<feature type="transmembrane region" description="Helical" evidence="7">
    <location>
        <begin position="776"/>
        <end position="800"/>
    </location>
</feature>
<keyword evidence="2" id="KW-1003">Cell membrane</keyword>
<dbReference type="Pfam" id="PF12704">
    <property type="entry name" value="MacB_PCD"/>
    <property type="match status" value="1"/>
</dbReference>
<feature type="transmembrane region" description="Helical" evidence="7">
    <location>
        <begin position="264"/>
        <end position="285"/>
    </location>
</feature>
<dbReference type="InterPro" id="IPR050250">
    <property type="entry name" value="Macrolide_Exporter_MacB"/>
</dbReference>
<sequence length="854" mass="87648">MLKASRRNFFAHKGRLSLSLIAVLLSVAFVTGTLMFTSTITKTFDRLFATTASDVAVTPKTDKDALPGAPQKTVSASVLDTVKSLPGVQAAYGDVSTERLAVVGPDNKAISNATGGPTIGGNWYVTPHPAVNLTSGRPPAGPGDVVVDADTANKKHLAIGSQLRIVTDTQAGSFPVTVSGIATFRTTNPGATLFFFDTDTAQTKLLGKPGVFTGVNLDAAPGTADDTLKAEVAGKLGAGYDVKTRAEQEADGRNSVGFIGFMKYVMLGFAGISLLVGAFLIINTFQMLVAQRTRELGLLRALGASRRQINRSVRFEALLLGVIGATLGIATGAGLAYGLIALMNKAGMNLDASDMEVTVPSVVAGYAVGVLVTLLASWIPARRAGRITPMAALRDAGTPGDRRASRIRNLVGLVVLAGGGAALAGGAAAGANGSGGSLLGLGVLISLIGAVLLGPFLAGGVIRVLGAWLPAVFGSVGTMAQRNALRNPRRTGATAAALMIGLSLVSGMAVVGNSLVTSATSEMDKTVGADYIIVANGGLEITPEALAKTRATPGLAHVTENKFLNASVSGKAGDDKMTISASSSTMVQDFNVRTTSGSLNDVFTKSGIALPEAEAKARNMAVGSVATVSFQGGTGPVQLPVLAILRDDTVFNHGDGYVSLDTLNKSVPADKQPAVDLVFAKADKGKQDQTYQALKDGLAPFPQLTVKSQTDYKQLIHDQVSGVLNMVYGLLGLAIVVAILGVVNTLALSVVERTREIGLTRAIGMSRRKTRRMIRLESVVIALFGATLGVGLGLAWGVAAQKVLSGIGISTLAIPVGTIVAVFLGAAVVGLLAALAPAFRASRMNVLRAIAADG</sequence>
<dbReference type="EMBL" id="BAAAQM010000036">
    <property type="protein sequence ID" value="GAA1985763.1"/>
    <property type="molecule type" value="Genomic_DNA"/>
</dbReference>
<evidence type="ECO:0000259" key="9">
    <source>
        <dbReference type="Pfam" id="PF12704"/>
    </source>
</evidence>
<feature type="domain" description="MacB-like periplasmic core" evidence="9">
    <location>
        <begin position="18"/>
        <end position="233"/>
    </location>
</feature>
<accession>A0ABN2SFB4</accession>
<evidence type="ECO:0000256" key="2">
    <source>
        <dbReference type="ARBA" id="ARBA00022475"/>
    </source>
</evidence>
<protein>
    <submittedName>
        <fullName evidence="10">FtsX-like permease family protein</fullName>
    </submittedName>
</protein>
<evidence type="ECO:0000256" key="7">
    <source>
        <dbReference type="SAM" id="Phobius"/>
    </source>
</evidence>
<dbReference type="InterPro" id="IPR025857">
    <property type="entry name" value="MacB_PCD"/>
</dbReference>
<feature type="transmembrane region" description="Helical" evidence="7">
    <location>
        <begin position="726"/>
        <end position="751"/>
    </location>
</feature>
<keyword evidence="11" id="KW-1185">Reference proteome</keyword>
<feature type="domain" description="ABC3 transporter permease C-terminal" evidence="8">
    <location>
        <begin position="269"/>
        <end position="389"/>
    </location>
</feature>
<evidence type="ECO:0000256" key="3">
    <source>
        <dbReference type="ARBA" id="ARBA00022692"/>
    </source>
</evidence>
<feature type="transmembrane region" description="Helical" evidence="7">
    <location>
        <begin position="443"/>
        <end position="473"/>
    </location>
</feature>
<dbReference type="PANTHER" id="PTHR30572:SF4">
    <property type="entry name" value="ABC TRANSPORTER PERMEASE YTRF"/>
    <property type="match status" value="1"/>
</dbReference>
<organism evidence="10 11">
    <name type="scientific">Catenulispora subtropica</name>
    <dbReference type="NCBI Taxonomy" id="450798"/>
    <lineage>
        <taxon>Bacteria</taxon>
        <taxon>Bacillati</taxon>
        <taxon>Actinomycetota</taxon>
        <taxon>Actinomycetes</taxon>
        <taxon>Catenulisporales</taxon>
        <taxon>Catenulisporaceae</taxon>
        <taxon>Catenulispora</taxon>
    </lineage>
</organism>
<evidence type="ECO:0000256" key="6">
    <source>
        <dbReference type="ARBA" id="ARBA00038076"/>
    </source>
</evidence>
<comment type="caution">
    <text evidence="10">The sequence shown here is derived from an EMBL/GenBank/DDBJ whole genome shotgun (WGS) entry which is preliminary data.</text>
</comment>
<name>A0ABN2SFB4_9ACTN</name>
<keyword evidence="4 7" id="KW-1133">Transmembrane helix</keyword>
<gene>
    <name evidence="10" type="ORF">GCM10009838_55180</name>
</gene>
<keyword evidence="3 7" id="KW-0812">Transmembrane</keyword>
<dbReference type="InterPro" id="IPR003838">
    <property type="entry name" value="ABC3_permease_C"/>
</dbReference>
<evidence type="ECO:0000256" key="4">
    <source>
        <dbReference type="ARBA" id="ARBA00022989"/>
    </source>
</evidence>
<dbReference type="Proteomes" id="UP001499854">
    <property type="component" value="Unassembled WGS sequence"/>
</dbReference>
<evidence type="ECO:0000256" key="1">
    <source>
        <dbReference type="ARBA" id="ARBA00004651"/>
    </source>
</evidence>